<reference evidence="1" key="1">
    <citation type="journal article" date="2014" name="Front. Microbiol.">
        <title>High frequency of phylogenetically diverse reductive dehalogenase-homologous genes in deep subseafloor sedimentary metagenomes.</title>
        <authorList>
            <person name="Kawai M."/>
            <person name="Futagami T."/>
            <person name="Toyoda A."/>
            <person name="Takaki Y."/>
            <person name="Nishi S."/>
            <person name="Hori S."/>
            <person name="Arai W."/>
            <person name="Tsubouchi T."/>
            <person name="Morono Y."/>
            <person name="Uchiyama I."/>
            <person name="Ito T."/>
            <person name="Fujiyama A."/>
            <person name="Inagaki F."/>
            <person name="Takami H."/>
        </authorList>
    </citation>
    <scope>NUCLEOTIDE SEQUENCE</scope>
    <source>
        <strain evidence="1">Expedition CK06-06</strain>
    </source>
</reference>
<comment type="caution">
    <text evidence="1">The sequence shown here is derived from an EMBL/GenBank/DDBJ whole genome shotgun (WGS) entry which is preliminary data.</text>
</comment>
<gene>
    <name evidence="1" type="ORF">S01H1_79624</name>
</gene>
<dbReference type="AlphaFoldDB" id="X0Z3N6"/>
<name>X0Z3N6_9ZZZZ</name>
<accession>X0Z3N6</accession>
<organism evidence="1">
    <name type="scientific">marine sediment metagenome</name>
    <dbReference type="NCBI Taxonomy" id="412755"/>
    <lineage>
        <taxon>unclassified sequences</taxon>
        <taxon>metagenomes</taxon>
        <taxon>ecological metagenomes</taxon>
    </lineage>
</organism>
<evidence type="ECO:0000313" key="1">
    <source>
        <dbReference type="EMBL" id="GAG53057.1"/>
    </source>
</evidence>
<dbReference type="EMBL" id="BARS01053699">
    <property type="protein sequence ID" value="GAG53057.1"/>
    <property type="molecule type" value="Genomic_DNA"/>
</dbReference>
<feature type="non-terminal residue" evidence="1">
    <location>
        <position position="1"/>
    </location>
</feature>
<sequence>TGQDRCRGKVGKQTAVRVEKKKSCQRSKILAVVDEMYN</sequence>
<protein>
    <submittedName>
        <fullName evidence="1">Uncharacterized protein</fullName>
    </submittedName>
</protein>
<proteinExistence type="predicted"/>